<keyword evidence="2" id="KW-0732">Signal</keyword>
<evidence type="ECO:0000256" key="2">
    <source>
        <dbReference type="ARBA" id="ARBA00022729"/>
    </source>
</evidence>
<evidence type="ECO:0000313" key="8">
    <source>
        <dbReference type="Proteomes" id="UP000739411"/>
    </source>
</evidence>
<dbReference type="InterPro" id="IPR007055">
    <property type="entry name" value="BON_dom"/>
</dbReference>
<keyword evidence="3" id="KW-0677">Repeat</keyword>
<evidence type="ECO:0000256" key="4">
    <source>
        <dbReference type="ARBA" id="ARBA00022764"/>
    </source>
</evidence>
<dbReference type="InterPro" id="IPR051686">
    <property type="entry name" value="Lipoprotein_DolP"/>
</dbReference>
<dbReference type="Proteomes" id="UP000739411">
    <property type="component" value="Unassembled WGS sequence"/>
</dbReference>
<dbReference type="AlphaFoldDB" id="A0A935JWN5"/>
<evidence type="ECO:0000313" key="7">
    <source>
        <dbReference type="EMBL" id="MBK7414460.1"/>
    </source>
</evidence>
<dbReference type="PANTHER" id="PTHR34606:SF16">
    <property type="entry name" value="BON DOMAIN-CONTAINING PROTEIN"/>
    <property type="match status" value="1"/>
</dbReference>
<dbReference type="InterPro" id="IPR014004">
    <property type="entry name" value="Transpt-assoc_nodulatn_dom_bac"/>
</dbReference>
<comment type="caution">
    <text evidence="7">The sequence shown here is derived from an EMBL/GenBank/DDBJ whole genome shotgun (WGS) entry which is preliminary data.</text>
</comment>
<accession>A0A935JWN5</accession>
<dbReference type="PROSITE" id="PS51257">
    <property type="entry name" value="PROKAR_LIPOPROTEIN"/>
    <property type="match status" value="1"/>
</dbReference>
<dbReference type="FunFam" id="3.30.1340.30:FF:000001">
    <property type="entry name" value="Molecular chaperone OsmY"/>
    <property type="match status" value="1"/>
</dbReference>
<evidence type="ECO:0000256" key="3">
    <source>
        <dbReference type="ARBA" id="ARBA00022737"/>
    </source>
</evidence>
<dbReference type="PANTHER" id="PTHR34606">
    <property type="entry name" value="BON DOMAIN-CONTAINING PROTEIN"/>
    <property type="match status" value="1"/>
</dbReference>
<organism evidence="7 8">
    <name type="scientific">Candidatus Dechloromonas phosphorivorans</name>
    <dbReference type="NCBI Taxonomy" id="2899244"/>
    <lineage>
        <taxon>Bacteria</taxon>
        <taxon>Pseudomonadati</taxon>
        <taxon>Pseudomonadota</taxon>
        <taxon>Betaproteobacteria</taxon>
        <taxon>Rhodocyclales</taxon>
        <taxon>Azonexaceae</taxon>
        <taxon>Dechloromonas</taxon>
    </lineage>
</organism>
<dbReference type="EMBL" id="JADJMS010000009">
    <property type="protein sequence ID" value="MBK7414460.1"/>
    <property type="molecule type" value="Genomic_DNA"/>
</dbReference>
<keyword evidence="4" id="KW-0574">Periplasm</keyword>
<dbReference type="SMART" id="SM00749">
    <property type="entry name" value="BON"/>
    <property type="match status" value="2"/>
</dbReference>
<dbReference type="GO" id="GO:0042597">
    <property type="term" value="C:periplasmic space"/>
    <property type="evidence" value="ECO:0007669"/>
    <property type="project" value="UniProtKB-SubCell"/>
</dbReference>
<gene>
    <name evidence="7" type="ORF">IPJ38_04435</name>
</gene>
<proteinExistence type="predicted"/>
<evidence type="ECO:0000259" key="6">
    <source>
        <dbReference type="PROSITE" id="PS50914"/>
    </source>
</evidence>
<evidence type="ECO:0000256" key="5">
    <source>
        <dbReference type="ARBA" id="ARBA00070588"/>
    </source>
</evidence>
<dbReference type="PROSITE" id="PS50914">
    <property type="entry name" value="BON"/>
    <property type="match status" value="2"/>
</dbReference>
<dbReference type="Pfam" id="PF04972">
    <property type="entry name" value="BON"/>
    <property type="match status" value="2"/>
</dbReference>
<evidence type="ECO:0000256" key="1">
    <source>
        <dbReference type="ARBA" id="ARBA00004418"/>
    </source>
</evidence>
<feature type="domain" description="BON" evidence="6">
    <location>
        <begin position="46"/>
        <end position="114"/>
    </location>
</feature>
<sequence>MKNRIGSLVLNSTLAGLMTVMIIGCNKPTQPSGTVPPSTSVGTEIDDTVITAAIKSALLANPEVRSFDLQVETRKGEVQLSGFVDSQVQIDRATAVAKNVTGVKNVLNNMTLKGSPASVGNKVDDGIVTTRVKSALLSEESIKSHDIAVVTRKGEVQLSGFVDNQLQIDRALVLTRGVEGVVTVNNEMSIKK</sequence>
<reference evidence="7 8" key="1">
    <citation type="submission" date="2020-10" db="EMBL/GenBank/DDBJ databases">
        <title>Connecting structure to function with the recovery of over 1000 high-quality activated sludge metagenome-assembled genomes encoding full-length rRNA genes using long-read sequencing.</title>
        <authorList>
            <person name="Singleton C.M."/>
            <person name="Petriglieri F."/>
            <person name="Kristensen J.M."/>
            <person name="Kirkegaard R.H."/>
            <person name="Michaelsen T.Y."/>
            <person name="Andersen M.H."/>
            <person name="Karst S.M."/>
            <person name="Dueholm M.S."/>
            <person name="Nielsen P.H."/>
            <person name="Albertsen M."/>
        </authorList>
    </citation>
    <scope>NUCLEOTIDE SEQUENCE [LARGE SCALE GENOMIC DNA]</scope>
    <source>
        <strain evidence="7">EsbW_18-Q3-R4-48_BATAC.463</strain>
    </source>
</reference>
<protein>
    <recommendedName>
        <fullName evidence="5">Osmotically-inducible protein Y</fullName>
    </recommendedName>
</protein>
<feature type="domain" description="BON" evidence="6">
    <location>
        <begin position="124"/>
        <end position="192"/>
    </location>
</feature>
<name>A0A935JWN5_9RHOO</name>
<comment type="subcellular location">
    <subcellularLocation>
        <location evidence="1">Periplasm</location>
    </subcellularLocation>
</comment>
<dbReference type="Gene3D" id="3.30.1340.30">
    <property type="match status" value="2"/>
</dbReference>